<feature type="region of interest" description="Disordered" evidence="1">
    <location>
        <begin position="117"/>
        <end position="146"/>
    </location>
</feature>
<dbReference type="PANTHER" id="PTHR11439:SF467">
    <property type="entry name" value="INTEGRASE CATALYTIC DOMAIN-CONTAINING PROTEIN"/>
    <property type="match status" value="1"/>
</dbReference>
<feature type="domain" description="Reverse transcriptase Ty1/copia-type" evidence="2">
    <location>
        <begin position="383"/>
        <end position="487"/>
    </location>
</feature>
<feature type="region of interest" description="Disordered" evidence="1">
    <location>
        <begin position="316"/>
        <end position="350"/>
    </location>
</feature>
<sequence>MDDHMTEDAPEDAKKKDWLRDDARLYLQIKNSIGTKEQVHRMFEVCMQFLRAEQKAESVTNYFMRLKKITAELALLLPFSPDVKAQILSDSKIPSLDNAFTRVLCFESSPNGVSIPQSSTSLISKNNNPRAPRAMDGNVHTKSYDHRKPDSTEIVCNYCRKPSHRKRDCRKLLYKNSQQSQHAQIASTCDIPEASITISANECAKLQNYQDSLQASSSSTPIASTVVPGNTKCLLTSSTKWDRVTKKIIGKGYESGGLYLFDHQVSQAVACPVIPSPFEPDVAFLEDTPFTSSPSSSCEGEDDNLFIYEITLPTNAPPSRPLPSRVYSRQPPSQPSDSCPTSMPPSSCDLGPSDDLPIALRKALSHPGWRNAMIEEMTALYDNGTWDLVSRPIGKKAIGCKWVFSLKVNTNGTVPRSKARLVAKDYAQTYGIDYSDTFSLVVKLTSIRLFLSMAATHNWSLHQLNIKNVFLHGDLQEKVYLEQPPSSSKIFVWFETESKCVVCGNDALGISSLKTFLQVDHWAVVEQILCYSKAAPGRGILYRDHGYTRVECFSDADWAGSRKDKRSTSGYCVFVGENLVPWKSKKQNVISRSSAESEYRAMTQSVCAIVWIHQLLSETCFSITVPAKLWCDNQVALHIASNPVFHEQTKNVEVDCHFIREKIQDGLVSTGYVKTGEKLGDILTKAVNGARISYLCNKLDMIDIFAPA</sequence>
<evidence type="ECO:0000313" key="3">
    <source>
        <dbReference type="EMBL" id="KAA0038222.1"/>
    </source>
</evidence>
<evidence type="ECO:0000259" key="2">
    <source>
        <dbReference type="Pfam" id="PF07727"/>
    </source>
</evidence>
<proteinExistence type="predicted"/>
<evidence type="ECO:0000313" key="4">
    <source>
        <dbReference type="Proteomes" id="UP000321393"/>
    </source>
</evidence>
<dbReference type="Proteomes" id="UP000321393">
    <property type="component" value="Unassembled WGS sequence"/>
</dbReference>
<accession>A0A5A7T406</accession>
<comment type="caution">
    <text evidence="3">The sequence shown here is derived from an EMBL/GenBank/DDBJ whole genome shotgun (WGS) entry which is preliminary data.</text>
</comment>
<dbReference type="CDD" id="cd09272">
    <property type="entry name" value="RNase_HI_RT_Ty1"/>
    <property type="match status" value="1"/>
</dbReference>
<dbReference type="PANTHER" id="PTHR11439">
    <property type="entry name" value="GAG-POL-RELATED RETROTRANSPOSON"/>
    <property type="match status" value="1"/>
</dbReference>
<organism evidence="3 4">
    <name type="scientific">Cucumis melo var. makuwa</name>
    <name type="common">Oriental melon</name>
    <dbReference type="NCBI Taxonomy" id="1194695"/>
    <lineage>
        <taxon>Eukaryota</taxon>
        <taxon>Viridiplantae</taxon>
        <taxon>Streptophyta</taxon>
        <taxon>Embryophyta</taxon>
        <taxon>Tracheophyta</taxon>
        <taxon>Spermatophyta</taxon>
        <taxon>Magnoliopsida</taxon>
        <taxon>eudicotyledons</taxon>
        <taxon>Gunneridae</taxon>
        <taxon>Pentapetalae</taxon>
        <taxon>rosids</taxon>
        <taxon>fabids</taxon>
        <taxon>Cucurbitales</taxon>
        <taxon>Cucurbitaceae</taxon>
        <taxon>Benincaseae</taxon>
        <taxon>Cucumis</taxon>
    </lineage>
</organism>
<feature type="compositionally biased region" description="Polar residues" evidence="1">
    <location>
        <begin position="335"/>
        <end position="345"/>
    </location>
</feature>
<reference evidence="3 4" key="1">
    <citation type="submission" date="2019-08" db="EMBL/GenBank/DDBJ databases">
        <title>Draft genome sequences of two oriental melons (Cucumis melo L. var makuwa).</title>
        <authorList>
            <person name="Kwon S.-Y."/>
        </authorList>
    </citation>
    <scope>NUCLEOTIDE SEQUENCE [LARGE SCALE GENOMIC DNA]</scope>
    <source>
        <strain evidence="4">cv. SW 3</strain>
        <tissue evidence="3">Leaf</tissue>
    </source>
</reference>
<feature type="compositionally biased region" description="Polar residues" evidence="1">
    <location>
        <begin position="117"/>
        <end position="129"/>
    </location>
</feature>
<dbReference type="AlphaFoldDB" id="A0A5A7T406"/>
<gene>
    <name evidence="3" type="ORF">E6C27_scaffold270G00610</name>
</gene>
<dbReference type="EMBL" id="SSTE01018746">
    <property type="protein sequence ID" value="KAA0038222.1"/>
    <property type="molecule type" value="Genomic_DNA"/>
</dbReference>
<dbReference type="OrthoDB" id="1296566at2759"/>
<dbReference type="Pfam" id="PF07727">
    <property type="entry name" value="RVT_2"/>
    <property type="match status" value="1"/>
</dbReference>
<evidence type="ECO:0000256" key="1">
    <source>
        <dbReference type="SAM" id="MobiDB-lite"/>
    </source>
</evidence>
<name>A0A5A7T406_CUCMM</name>
<dbReference type="InterPro" id="IPR013103">
    <property type="entry name" value="RVT_2"/>
</dbReference>
<protein>
    <submittedName>
        <fullName evidence="3">Copia protein</fullName>
    </submittedName>
</protein>